<sequence>MGCMTWDEEMVNTAKRAQTDCILKSNADSEHGFVLMPSSDSFLDYPRMWATQDSDFDYETMKCKQSTKECKDFMQAMYYKRGKIGCVKCEGTFSTVICVFEHKVPENELPNRKGTAGTKCEQGEQLSYQKCCNIF</sequence>
<gene>
    <name evidence="1" type="ORF">TTRE_0000640801</name>
</gene>
<dbReference type="SUPFAM" id="SSF55797">
    <property type="entry name" value="PR-1-like"/>
    <property type="match status" value="1"/>
</dbReference>
<organism evidence="1 2">
    <name type="scientific">Trichuris trichiura</name>
    <name type="common">Whipworm</name>
    <name type="synonym">Trichocephalus trichiurus</name>
    <dbReference type="NCBI Taxonomy" id="36087"/>
    <lineage>
        <taxon>Eukaryota</taxon>
        <taxon>Metazoa</taxon>
        <taxon>Ecdysozoa</taxon>
        <taxon>Nematoda</taxon>
        <taxon>Enoplea</taxon>
        <taxon>Dorylaimia</taxon>
        <taxon>Trichinellida</taxon>
        <taxon>Trichuridae</taxon>
        <taxon>Trichuris</taxon>
    </lineage>
</organism>
<dbReference type="InterPro" id="IPR035940">
    <property type="entry name" value="CAP_sf"/>
</dbReference>
<dbReference type="Proteomes" id="UP000030665">
    <property type="component" value="Unassembled WGS sequence"/>
</dbReference>
<evidence type="ECO:0000313" key="1">
    <source>
        <dbReference type="EMBL" id="CDW58105.1"/>
    </source>
</evidence>
<dbReference type="Gene3D" id="3.40.33.10">
    <property type="entry name" value="CAP"/>
    <property type="match status" value="1"/>
</dbReference>
<dbReference type="OrthoDB" id="10405297at2759"/>
<proteinExistence type="predicted"/>
<keyword evidence="2" id="KW-1185">Reference proteome</keyword>
<reference evidence="1" key="1">
    <citation type="submission" date="2014-01" db="EMBL/GenBank/DDBJ databases">
        <authorList>
            <person name="Aslett M."/>
        </authorList>
    </citation>
    <scope>NUCLEOTIDE SEQUENCE</scope>
</reference>
<dbReference type="AlphaFoldDB" id="A0A077ZHJ5"/>
<protein>
    <submittedName>
        <fullName evidence="1">Pathogenesis related protein 1a</fullName>
    </submittedName>
</protein>
<name>A0A077ZHJ5_TRITR</name>
<dbReference type="EMBL" id="HG806264">
    <property type="protein sequence ID" value="CDW58105.1"/>
    <property type="molecule type" value="Genomic_DNA"/>
</dbReference>
<reference evidence="1" key="2">
    <citation type="submission" date="2014-03" db="EMBL/GenBank/DDBJ databases">
        <title>The whipworm genome and dual-species transcriptomics of an intimate host-pathogen interaction.</title>
        <authorList>
            <person name="Foth B.J."/>
            <person name="Tsai I.J."/>
            <person name="Reid A.J."/>
            <person name="Bancroft A.J."/>
            <person name="Nichol S."/>
            <person name="Tracey A."/>
            <person name="Holroyd N."/>
            <person name="Cotton J.A."/>
            <person name="Stanley E.J."/>
            <person name="Zarowiecki M."/>
            <person name="Liu J.Z."/>
            <person name="Huckvale T."/>
            <person name="Cooper P.J."/>
            <person name="Grencis R.K."/>
            <person name="Berriman M."/>
        </authorList>
    </citation>
    <scope>NUCLEOTIDE SEQUENCE [LARGE SCALE GENOMIC DNA]</scope>
</reference>
<evidence type="ECO:0000313" key="2">
    <source>
        <dbReference type="Proteomes" id="UP000030665"/>
    </source>
</evidence>
<accession>A0A077ZHJ5</accession>